<comment type="caution">
    <text evidence="2">The sequence shown here is derived from an EMBL/GenBank/DDBJ whole genome shotgun (WGS) entry which is preliminary data.</text>
</comment>
<feature type="transmembrane region" description="Helical" evidence="1">
    <location>
        <begin position="20"/>
        <end position="40"/>
    </location>
</feature>
<dbReference type="AlphaFoldDB" id="A0A7X6QZ63"/>
<feature type="transmembrane region" description="Helical" evidence="1">
    <location>
        <begin position="117"/>
        <end position="135"/>
    </location>
</feature>
<evidence type="ECO:0000313" key="3">
    <source>
        <dbReference type="Proteomes" id="UP000581206"/>
    </source>
</evidence>
<evidence type="ECO:0000313" key="2">
    <source>
        <dbReference type="EMBL" id="NKY22914.1"/>
    </source>
</evidence>
<proteinExistence type="predicted"/>
<accession>A0A7X6QZ63</accession>
<evidence type="ECO:0000256" key="1">
    <source>
        <dbReference type="SAM" id="Phobius"/>
    </source>
</evidence>
<reference evidence="2 3" key="1">
    <citation type="submission" date="2020-04" db="EMBL/GenBank/DDBJ databases">
        <title>MicrobeNet Type strains.</title>
        <authorList>
            <person name="Nicholson A.C."/>
        </authorList>
    </citation>
    <scope>NUCLEOTIDE SEQUENCE [LARGE SCALE GENOMIC DNA]</scope>
    <source>
        <strain evidence="2 3">ATCC BAA-788</strain>
    </source>
</reference>
<dbReference type="RefSeq" id="WP_168630049.1">
    <property type="nucleotide sequence ID" value="NZ_BONL01000001.1"/>
</dbReference>
<keyword evidence="1" id="KW-0472">Membrane</keyword>
<feature type="transmembrane region" description="Helical" evidence="1">
    <location>
        <begin position="86"/>
        <end position="111"/>
    </location>
</feature>
<keyword evidence="3" id="KW-1185">Reference proteome</keyword>
<dbReference type="Proteomes" id="UP000581206">
    <property type="component" value="Unassembled WGS sequence"/>
</dbReference>
<keyword evidence="1" id="KW-1133">Transmembrane helix</keyword>
<keyword evidence="1" id="KW-0812">Transmembrane</keyword>
<organism evidence="2 3">
    <name type="scientific">Cellulomonas denverensis</name>
    <dbReference type="NCBI Taxonomy" id="264297"/>
    <lineage>
        <taxon>Bacteria</taxon>
        <taxon>Bacillati</taxon>
        <taxon>Actinomycetota</taxon>
        <taxon>Actinomycetes</taxon>
        <taxon>Micrococcales</taxon>
        <taxon>Cellulomonadaceae</taxon>
        <taxon>Cellulomonas</taxon>
    </lineage>
</organism>
<protein>
    <submittedName>
        <fullName evidence="2">Uncharacterized protein</fullName>
    </submittedName>
</protein>
<gene>
    <name evidence="2" type="ORF">HGA03_09590</name>
</gene>
<sequence length="176" mass="17875">MSAHRAPTRPWRVLRARFGVPGVVGLVSALALVAGGWLGLARVLVHQCAAIEGPLAELGQRLTLLRDVPDCPAGTLAVVPGVPQTAVLLVALALPVLAAHAAVGALGVGLIALLTRAAGAALGVLAAVLPDLGALSRFRVQVRERIGILVEHRAPTLPSGVPGDRHPLRGPPVAVA</sequence>
<dbReference type="EMBL" id="JAAXOX010000004">
    <property type="protein sequence ID" value="NKY22914.1"/>
    <property type="molecule type" value="Genomic_DNA"/>
</dbReference>
<name>A0A7X6QZ63_9CELL</name>